<organism evidence="2 3">
    <name type="scientific">Aquaticitalea lipolytica</name>
    <dbReference type="NCBI Taxonomy" id="1247562"/>
    <lineage>
        <taxon>Bacteria</taxon>
        <taxon>Pseudomonadati</taxon>
        <taxon>Bacteroidota</taxon>
        <taxon>Flavobacteriia</taxon>
        <taxon>Flavobacteriales</taxon>
        <taxon>Flavobacteriaceae</taxon>
        <taxon>Aquaticitalea</taxon>
    </lineage>
</organism>
<sequence>MDEKLFTVKEFELNNHCPECYSRDGLQLTFKQKFVENAFYRAITNETTYSMFCNVCKTDISPSRWTDDIDSVISYQKKALVPKSATFKLKKTSWLLLILAILIIIALNVFIFVN</sequence>
<dbReference type="EMBL" id="BMIC01000001">
    <property type="protein sequence ID" value="GFZ82395.1"/>
    <property type="molecule type" value="Genomic_DNA"/>
</dbReference>
<keyword evidence="1" id="KW-0472">Membrane</keyword>
<reference evidence="2 3" key="1">
    <citation type="journal article" date="2014" name="Int. J. Syst. Evol. Microbiol.">
        <title>Complete genome sequence of Corynebacterium casei LMG S-19264T (=DSM 44701T), isolated from a smear-ripened cheese.</title>
        <authorList>
            <consortium name="US DOE Joint Genome Institute (JGI-PGF)"/>
            <person name="Walter F."/>
            <person name="Albersmeier A."/>
            <person name="Kalinowski J."/>
            <person name="Ruckert C."/>
        </authorList>
    </citation>
    <scope>NUCLEOTIDE SEQUENCE [LARGE SCALE GENOMIC DNA]</scope>
    <source>
        <strain evidence="2 3">CGMCC 1.15295</strain>
    </source>
</reference>
<comment type="caution">
    <text evidence="2">The sequence shown here is derived from an EMBL/GenBank/DDBJ whole genome shotgun (WGS) entry which is preliminary data.</text>
</comment>
<name>A0A8J2XG72_9FLAO</name>
<proteinExistence type="predicted"/>
<dbReference type="AlphaFoldDB" id="A0A8J2XG72"/>
<evidence type="ECO:0000313" key="2">
    <source>
        <dbReference type="EMBL" id="GFZ82395.1"/>
    </source>
</evidence>
<dbReference type="RefSeq" id="WP_188605308.1">
    <property type="nucleotide sequence ID" value="NZ_BMIC01000001.1"/>
</dbReference>
<keyword evidence="1" id="KW-0812">Transmembrane</keyword>
<dbReference type="Proteomes" id="UP000598120">
    <property type="component" value="Unassembled WGS sequence"/>
</dbReference>
<feature type="transmembrane region" description="Helical" evidence="1">
    <location>
        <begin position="93"/>
        <end position="113"/>
    </location>
</feature>
<accession>A0A8J2XG72</accession>
<protein>
    <submittedName>
        <fullName evidence="2">Uncharacterized protein</fullName>
    </submittedName>
</protein>
<keyword evidence="3" id="KW-1185">Reference proteome</keyword>
<evidence type="ECO:0000313" key="3">
    <source>
        <dbReference type="Proteomes" id="UP000598120"/>
    </source>
</evidence>
<keyword evidence="1" id="KW-1133">Transmembrane helix</keyword>
<evidence type="ECO:0000256" key="1">
    <source>
        <dbReference type="SAM" id="Phobius"/>
    </source>
</evidence>
<gene>
    <name evidence="2" type="ORF">GCM10011531_11040</name>
</gene>